<dbReference type="RefSeq" id="XP_011129499.1">
    <property type="nucleotide sequence ID" value="XM_011131197.1"/>
</dbReference>
<feature type="compositionally biased region" description="Polar residues" evidence="1">
    <location>
        <begin position="1"/>
        <end position="10"/>
    </location>
</feature>
<evidence type="ECO:0000256" key="1">
    <source>
        <dbReference type="SAM" id="MobiDB-lite"/>
    </source>
</evidence>
<reference evidence="2" key="1">
    <citation type="submission" date="2013-12" db="EMBL/GenBank/DDBJ databases">
        <authorList>
            <person name="Omoto C.K."/>
            <person name="Sibley D."/>
            <person name="Venepally P."/>
            <person name="Hadjithomas M."/>
            <person name="Karamycheva S."/>
            <person name="Brunk B."/>
            <person name="Roos D."/>
            <person name="Caler E."/>
            <person name="Lorenzi H."/>
        </authorList>
    </citation>
    <scope>NUCLEOTIDE SEQUENCE</scope>
</reference>
<protein>
    <submittedName>
        <fullName evidence="2">Uncharacterized protein</fullName>
    </submittedName>
</protein>
<keyword evidence="3" id="KW-1185">Reference proteome</keyword>
<sequence length="49" mass="5258">MPGRATSGSQAKVKVKGREEPEETGGLLIEAVPLYNLLLGKPSYNELSE</sequence>
<name>A0A023BA76_GRENI</name>
<feature type="non-terminal residue" evidence="2">
    <location>
        <position position="49"/>
    </location>
</feature>
<evidence type="ECO:0000313" key="2">
    <source>
        <dbReference type="EMBL" id="EZG77544.1"/>
    </source>
</evidence>
<gene>
    <name evidence="2" type="ORF">GNI_042050</name>
</gene>
<dbReference type="VEuPathDB" id="CryptoDB:GNI_042050"/>
<dbReference type="GeneID" id="22911621"/>
<dbReference type="AlphaFoldDB" id="A0A023BA76"/>
<proteinExistence type="predicted"/>
<feature type="region of interest" description="Disordered" evidence="1">
    <location>
        <begin position="1"/>
        <end position="23"/>
    </location>
</feature>
<dbReference type="Proteomes" id="UP000019763">
    <property type="component" value="Unassembled WGS sequence"/>
</dbReference>
<dbReference type="EMBL" id="AFNH02000320">
    <property type="protein sequence ID" value="EZG77544.1"/>
    <property type="molecule type" value="Genomic_DNA"/>
</dbReference>
<accession>A0A023BA76</accession>
<organism evidence="2 3">
    <name type="scientific">Gregarina niphandrodes</name>
    <name type="common">Septate eugregarine</name>
    <dbReference type="NCBI Taxonomy" id="110365"/>
    <lineage>
        <taxon>Eukaryota</taxon>
        <taxon>Sar</taxon>
        <taxon>Alveolata</taxon>
        <taxon>Apicomplexa</taxon>
        <taxon>Conoidasida</taxon>
        <taxon>Gregarinasina</taxon>
        <taxon>Eugregarinorida</taxon>
        <taxon>Gregarinidae</taxon>
        <taxon>Gregarina</taxon>
    </lineage>
</organism>
<comment type="caution">
    <text evidence="2">The sequence shown here is derived from an EMBL/GenBank/DDBJ whole genome shotgun (WGS) entry which is preliminary data.</text>
</comment>
<evidence type="ECO:0000313" key="3">
    <source>
        <dbReference type="Proteomes" id="UP000019763"/>
    </source>
</evidence>